<accession>F4KSA1</accession>
<dbReference type="CDD" id="cd08897">
    <property type="entry name" value="SRPBCC_CalC_Aha1-like_4"/>
    <property type="match status" value="1"/>
</dbReference>
<dbReference type="Gene3D" id="3.30.720.110">
    <property type="match status" value="1"/>
</dbReference>
<dbReference type="Proteomes" id="UP000008461">
    <property type="component" value="Chromosome"/>
</dbReference>
<dbReference type="KEGG" id="hhy:Halhy_5479"/>
<feature type="domain" description="PhnB-like" evidence="2">
    <location>
        <begin position="4"/>
        <end position="114"/>
    </location>
</feature>
<name>F4KSA1_HALH1</name>
<dbReference type="Gene3D" id="3.30.530.20">
    <property type="match status" value="1"/>
</dbReference>
<reference key="2">
    <citation type="submission" date="2011-04" db="EMBL/GenBank/DDBJ databases">
        <title>Complete sequence of chromosome of Haliscomenobacter hydrossis DSM 1100.</title>
        <authorList>
            <consortium name="US DOE Joint Genome Institute (JGI-PGF)"/>
            <person name="Lucas S."/>
            <person name="Han J."/>
            <person name="Lapidus A."/>
            <person name="Bruce D."/>
            <person name="Goodwin L."/>
            <person name="Pitluck S."/>
            <person name="Peters L."/>
            <person name="Kyrpides N."/>
            <person name="Mavromatis K."/>
            <person name="Ivanova N."/>
            <person name="Ovchinnikova G."/>
            <person name="Pagani I."/>
            <person name="Daligault H."/>
            <person name="Detter J.C."/>
            <person name="Han C."/>
            <person name="Land M."/>
            <person name="Hauser L."/>
            <person name="Markowitz V."/>
            <person name="Cheng J.-F."/>
            <person name="Hugenholtz P."/>
            <person name="Woyke T."/>
            <person name="Wu D."/>
            <person name="Verbarg S."/>
            <person name="Frueling A."/>
            <person name="Brambilla E."/>
            <person name="Klenk H.-P."/>
            <person name="Eisen J.A."/>
        </authorList>
    </citation>
    <scope>NUCLEOTIDE SEQUENCE</scope>
    <source>
        <strain>DSM 1100</strain>
    </source>
</reference>
<evidence type="ECO:0000313" key="5">
    <source>
        <dbReference type="Proteomes" id="UP000008461"/>
    </source>
</evidence>
<evidence type="ECO:0000259" key="3">
    <source>
        <dbReference type="Pfam" id="PF08327"/>
    </source>
</evidence>
<dbReference type="RefSeq" id="WP_013767834.1">
    <property type="nucleotide sequence ID" value="NC_015510.1"/>
</dbReference>
<keyword evidence="5" id="KW-1185">Reference proteome</keyword>
<proteinExistence type="inferred from homology"/>
<reference evidence="4 5" key="1">
    <citation type="journal article" date="2011" name="Stand. Genomic Sci.">
        <title>Complete genome sequence of Haliscomenobacter hydrossis type strain (O).</title>
        <authorList>
            <consortium name="US DOE Joint Genome Institute (JGI-PGF)"/>
            <person name="Daligault H."/>
            <person name="Lapidus A."/>
            <person name="Zeytun A."/>
            <person name="Nolan M."/>
            <person name="Lucas S."/>
            <person name="Del Rio T.G."/>
            <person name="Tice H."/>
            <person name="Cheng J.F."/>
            <person name="Tapia R."/>
            <person name="Han C."/>
            <person name="Goodwin L."/>
            <person name="Pitluck S."/>
            <person name="Liolios K."/>
            <person name="Pagani I."/>
            <person name="Ivanova N."/>
            <person name="Huntemann M."/>
            <person name="Mavromatis K."/>
            <person name="Mikhailova N."/>
            <person name="Pati A."/>
            <person name="Chen A."/>
            <person name="Palaniappan K."/>
            <person name="Land M."/>
            <person name="Hauser L."/>
            <person name="Brambilla E.M."/>
            <person name="Rohde M."/>
            <person name="Verbarg S."/>
            <person name="Goker M."/>
            <person name="Bristow J."/>
            <person name="Eisen J.A."/>
            <person name="Markowitz V."/>
            <person name="Hugenholtz P."/>
            <person name="Kyrpides N.C."/>
            <person name="Klenk H.P."/>
            <person name="Woyke T."/>
        </authorList>
    </citation>
    <scope>NUCLEOTIDE SEQUENCE [LARGE SCALE GENOMIC DNA]</scope>
    <source>
        <strain evidence="5">ATCC 27775 / DSM 1100 / LMG 10767 / O</strain>
    </source>
</reference>
<evidence type="ECO:0000256" key="1">
    <source>
        <dbReference type="ARBA" id="ARBA00006817"/>
    </source>
</evidence>
<evidence type="ECO:0000313" key="4">
    <source>
        <dbReference type="EMBL" id="AEE53304.1"/>
    </source>
</evidence>
<dbReference type="Pfam" id="PF06983">
    <property type="entry name" value="3-dmu-9_3-mt"/>
    <property type="match status" value="2"/>
</dbReference>
<dbReference type="STRING" id="760192.Halhy_5479"/>
<dbReference type="InterPro" id="IPR029068">
    <property type="entry name" value="Glyas_Bleomycin-R_OHBP_Dase"/>
</dbReference>
<dbReference type="PANTHER" id="PTHR33990">
    <property type="entry name" value="PROTEIN YJDN-RELATED"/>
    <property type="match status" value="1"/>
</dbReference>
<gene>
    <name evidence="4" type="ordered locus">Halhy_5479</name>
</gene>
<feature type="domain" description="PhnB-like" evidence="2">
    <location>
        <begin position="124"/>
        <end position="243"/>
    </location>
</feature>
<dbReference type="InterPro" id="IPR028973">
    <property type="entry name" value="PhnB-like"/>
</dbReference>
<feature type="domain" description="Activator of Hsp90 ATPase homologue 1/2-like C-terminal" evidence="3">
    <location>
        <begin position="293"/>
        <end position="415"/>
    </location>
</feature>
<dbReference type="CDD" id="cd06588">
    <property type="entry name" value="PhnB_like"/>
    <property type="match status" value="2"/>
</dbReference>
<dbReference type="AlphaFoldDB" id="F4KSA1"/>
<evidence type="ECO:0000259" key="2">
    <source>
        <dbReference type="Pfam" id="PF06983"/>
    </source>
</evidence>
<dbReference type="InterPro" id="IPR013538">
    <property type="entry name" value="ASHA1/2-like_C"/>
</dbReference>
<dbReference type="EMBL" id="CP002691">
    <property type="protein sequence ID" value="AEE53304.1"/>
    <property type="molecule type" value="Genomic_DNA"/>
</dbReference>
<dbReference type="SUPFAM" id="SSF55961">
    <property type="entry name" value="Bet v1-like"/>
    <property type="match status" value="1"/>
</dbReference>
<dbReference type="Gene3D" id="3.10.180.10">
    <property type="entry name" value="2,3-Dihydroxybiphenyl 1,2-Dioxygenase, domain 1"/>
    <property type="match status" value="1"/>
</dbReference>
<dbReference type="InterPro" id="IPR023393">
    <property type="entry name" value="START-like_dom_sf"/>
</dbReference>
<dbReference type="eggNOG" id="COG3865">
    <property type="taxonomic scope" value="Bacteria"/>
</dbReference>
<comment type="similarity">
    <text evidence="1">Belongs to the AHA1 family.</text>
</comment>
<dbReference type="Pfam" id="PF08327">
    <property type="entry name" value="AHSA1"/>
    <property type="match status" value="1"/>
</dbReference>
<dbReference type="SUPFAM" id="SSF54593">
    <property type="entry name" value="Glyoxalase/Bleomycin resistance protein/Dihydroxybiphenyl dioxygenase"/>
    <property type="match status" value="2"/>
</dbReference>
<dbReference type="HOGENOM" id="CLU_054535_0_0_10"/>
<organism evidence="4 5">
    <name type="scientific">Haliscomenobacter hydrossis (strain ATCC 27775 / DSM 1100 / LMG 10767 / O)</name>
    <dbReference type="NCBI Taxonomy" id="760192"/>
    <lineage>
        <taxon>Bacteria</taxon>
        <taxon>Pseudomonadati</taxon>
        <taxon>Bacteroidota</taxon>
        <taxon>Saprospiria</taxon>
        <taxon>Saprospirales</taxon>
        <taxon>Haliscomenobacteraceae</taxon>
        <taxon>Haliscomenobacter</taxon>
    </lineage>
</organism>
<dbReference type="Gene3D" id="3.30.720.100">
    <property type="match status" value="1"/>
</dbReference>
<dbReference type="eggNOG" id="COG3832">
    <property type="taxonomic scope" value="Bacteria"/>
</dbReference>
<sequence>MQNKIYPCLWFDGQAKAAADFYCSVFGDGKITADTPMVVNFELGGQKFMGLNGGPQFKPNPSISFYVVCQSEAEIDAAWAQLSSGGMVMMPLGKYAWSQKYGWLQDQFGVSWQLDWGKMEDVGQKFSPLIMFANAQHGNAEAAINLYSSLFPESSLVGVARFEEGEPTPGLIKHAQFKLHNQVFMVMDAPGTHAFNFNEGVSLVVDCQGQEEVDHYWNGFTAKGEESRCAWLKDQFGVSWQIVPRELMQLLSDPDPEVAQYAMNALLQMKKIDISKLTMEPTKTVLTVQTTVNVPVAKAWQYWTEPAHIMNWNNASDDWHTPKASNDLRTGGRFVYTMAAKDGSFSFDFSGTYTEVTEHQRIAYTLDDDRKVAIIFEAVGDTTKVTESFEAEDMNSLELQQGGWQAILDNFKRYTEG</sequence>
<protein>
    <submittedName>
        <fullName evidence="4">3-demethylubiquinone-9 3-methyltransferase</fullName>
    </submittedName>
</protein>